<evidence type="ECO:0000256" key="1">
    <source>
        <dbReference type="ARBA" id="ARBA00022517"/>
    </source>
</evidence>
<reference evidence="8" key="1">
    <citation type="submission" date="2011-12" db="EMBL/GenBank/DDBJ databases">
        <title>Complete sequence of Clostridium clariflavum DSM 19732.</title>
        <authorList>
            <consortium name="US DOE Joint Genome Institute"/>
            <person name="Lucas S."/>
            <person name="Han J."/>
            <person name="Lapidus A."/>
            <person name="Cheng J.-F."/>
            <person name="Goodwin L."/>
            <person name="Pitluck S."/>
            <person name="Peters L."/>
            <person name="Teshima H."/>
            <person name="Detter J.C."/>
            <person name="Han C."/>
            <person name="Tapia R."/>
            <person name="Land M."/>
            <person name="Hauser L."/>
            <person name="Kyrpides N."/>
            <person name="Ivanova N."/>
            <person name="Pagani I."/>
            <person name="Kitzmiller T."/>
            <person name="Lynd L."/>
            <person name="Izquierdo J."/>
            <person name="Woyke T."/>
        </authorList>
    </citation>
    <scope>NUCLEOTIDE SEQUENCE [LARGE SCALE GENOMIC DNA]</scope>
    <source>
        <strain evidence="8">DSM 19732 / NBRC 101661 / EBR45</strain>
    </source>
</reference>
<sequence length="109" mass="11856">MITVNIVRDKSGFIWQYIVDGHAGYDEAGKDIICAAVTAVAYTGINALMELAGIKSYGLENGYMICSVPTDISPELKEKVSIILETVAVGFKQLELSYGDYVTVLDEEV</sequence>
<proteinExistence type="inferred from homology"/>
<evidence type="ECO:0000256" key="4">
    <source>
        <dbReference type="ARBA" id="ARBA00022807"/>
    </source>
</evidence>
<dbReference type="Proteomes" id="UP000005435">
    <property type="component" value="Chromosome"/>
</dbReference>
<dbReference type="Gene3D" id="3.30.70.1490">
    <property type="entry name" value="Cysteine protease Prp"/>
    <property type="match status" value="1"/>
</dbReference>
<evidence type="ECO:0000256" key="3">
    <source>
        <dbReference type="ARBA" id="ARBA00022801"/>
    </source>
</evidence>
<dbReference type="InterPro" id="IPR007422">
    <property type="entry name" value="Peptidase_Prp"/>
</dbReference>
<dbReference type="EMBL" id="CP003065">
    <property type="protein sequence ID" value="AEV67871.1"/>
    <property type="molecule type" value="Genomic_DNA"/>
</dbReference>
<dbReference type="STRING" id="720554.Clocl_1210"/>
<keyword evidence="2" id="KW-0645">Protease</keyword>
<dbReference type="PANTHER" id="PTHR39178:SF1">
    <property type="entry name" value="RIBOSOMAL-PROCESSING CYSTEINE PROTEASE PRP"/>
    <property type="match status" value="1"/>
</dbReference>
<keyword evidence="4" id="KW-0788">Thiol protease</keyword>
<evidence type="ECO:0000313" key="7">
    <source>
        <dbReference type="EMBL" id="AEV67871.1"/>
    </source>
</evidence>
<dbReference type="RefSeq" id="WP_014254487.1">
    <property type="nucleotide sequence ID" value="NC_016627.1"/>
</dbReference>
<dbReference type="OrthoDB" id="48998at2"/>
<name>G8LYW9_ACECE</name>
<keyword evidence="1" id="KW-0690">Ribosome biogenesis</keyword>
<dbReference type="GO" id="GO:0006508">
    <property type="term" value="P:proteolysis"/>
    <property type="evidence" value="ECO:0007669"/>
    <property type="project" value="UniProtKB-KW"/>
</dbReference>
<gene>
    <name evidence="7" type="ordered locus">Clocl_1210</name>
</gene>
<dbReference type="InterPro" id="IPR036764">
    <property type="entry name" value="Peptidase_Prp_sf"/>
</dbReference>
<dbReference type="GO" id="GO:0005840">
    <property type="term" value="C:ribosome"/>
    <property type="evidence" value="ECO:0007669"/>
    <property type="project" value="UniProtKB-KW"/>
</dbReference>
<evidence type="ECO:0000313" key="8">
    <source>
        <dbReference type="Proteomes" id="UP000005435"/>
    </source>
</evidence>
<accession>G8LYW9</accession>
<comment type="similarity">
    <text evidence="5">Belongs to the Prp family.</text>
</comment>
<evidence type="ECO:0000256" key="5">
    <source>
        <dbReference type="ARBA" id="ARBA00044503"/>
    </source>
</evidence>
<dbReference type="KEGG" id="ccl:Clocl_1210"/>
<keyword evidence="7" id="KW-0687">Ribonucleoprotein</keyword>
<dbReference type="AlphaFoldDB" id="G8LYW9"/>
<dbReference type="PANTHER" id="PTHR39178">
    <property type="entry name" value="HYPOTHETICAL RIBOSOME-ASSOCIATED PROTEIN"/>
    <property type="match status" value="1"/>
</dbReference>
<reference evidence="7 8" key="2">
    <citation type="journal article" date="2012" name="Stand. Genomic Sci.">
        <title>Complete Genome Sequence of Clostridium clariflavum DSM 19732.</title>
        <authorList>
            <person name="Izquierdo J.A."/>
            <person name="Goodwin L."/>
            <person name="Davenport K.W."/>
            <person name="Teshima H."/>
            <person name="Bruce D."/>
            <person name="Detter C."/>
            <person name="Tapia R."/>
            <person name="Han S."/>
            <person name="Land M."/>
            <person name="Hauser L."/>
            <person name="Jeffries C.D."/>
            <person name="Han J."/>
            <person name="Pitluck S."/>
            <person name="Nolan M."/>
            <person name="Chen A."/>
            <person name="Huntemann M."/>
            <person name="Mavromatis K."/>
            <person name="Mikhailova N."/>
            <person name="Liolios K."/>
            <person name="Woyke T."/>
            <person name="Lynd L.R."/>
        </authorList>
    </citation>
    <scope>NUCLEOTIDE SEQUENCE [LARGE SCALE GENOMIC DNA]</scope>
    <source>
        <strain evidence="8">DSM 19732 / NBRC 101661 / EBR45</strain>
    </source>
</reference>
<keyword evidence="3" id="KW-0378">Hydrolase</keyword>
<organism evidence="7 8">
    <name type="scientific">Acetivibrio clariflavus (strain DSM 19732 / NBRC 101661 / EBR45)</name>
    <name type="common">Clostridium clariflavum</name>
    <dbReference type="NCBI Taxonomy" id="720554"/>
    <lineage>
        <taxon>Bacteria</taxon>
        <taxon>Bacillati</taxon>
        <taxon>Bacillota</taxon>
        <taxon>Clostridia</taxon>
        <taxon>Eubacteriales</taxon>
        <taxon>Oscillospiraceae</taxon>
        <taxon>Acetivibrio</taxon>
    </lineage>
</organism>
<evidence type="ECO:0000256" key="6">
    <source>
        <dbReference type="ARBA" id="ARBA00044538"/>
    </source>
</evidence>
<dbReference type="GO" id="GO:0008234">
    <property type="term" value="F:cysteine-type peptidase activity"/>
    <property type="evidence" value="ECO:0007669"/>
    <property type="project" value="UniProtKB-KW"/>
</dbReference>
<dbReference type="eggNOG" id="COG2868">
    <property type="taxonomic scope" value="Bacteria"/>
</dbReference>
<dbReference type="HOGENOM" id="CLU_140910_1_1_9"/>
<evidence type="ECO:0000256" key="2">
    <source>
        <dbReference type="ARBA" id="ARBA00022670"/>
    </source>
</evidence>
<protein>
    <recommendedName>
        <fullName evidence="6">Ribosomal processing cysteine protease Prp</fullName>
    </recommendedName>
</protein>
<dbReference type="GO" id="GO:0042254">
    <property type="term" value="P:ribosome biogenesis"/>
    <property type="evidence" value="ECO:0007669"/>
    <property type="project" value="UniProtKB-KW"/>
</dbReference>
<dbReference type="Pfam" id="PF04327">
    <property type="entry name" value="Peptidase_Prp"/>
    <property type="match status" value="1"/>
</dbReference>
<dbReference type="CDD" id="cd16332">
    <property type="entry name" value="Prp-like"/>
    <property type="match status" value="1"/>
</dbReference>
<keyword evidence="8" id="KW-1185">Reference proteome</keyword>
<keyword evidence="7" id="KW-0689">Ribosomal protein</keyword>
<dbReference type="SUPFAM" id="SSF118010">
    <property type="entry name" value="TM1457-like"/>
    <property type="match status" value="1"/>
</dbReference>